<dbReference type="InterPro" id="IPR012132">
    <property type="entry name" value="GMC_OxRdtase"/>
</dbReference>
<gene>
    <name evidence="3" type="ORF">PLXY2_LOCUS3323</name>
</gene>
<dbReference type="Gene3D" id="3.50.50.60">
    <property type="entry name" value="FAD/NAD(P)-binding domain"/>
    <property type="match status" value="1"/>
</dbReference>
<name>A0A8S4DQS2_PLUXY</name>
<dbReference type="GO" id="GO:0050660">
    <property type="term" value="F:flavin adenine dinucleotide binding"/>
    <property type="evidence" value="ECO:0007669"/>
    <property type="project" value="InterPro"/>
</dbReference>
<dbReference type="Proteomes" id="UP000653454">
    <property type="component" value="Unassembled WGS sequence"/>
</dbReference>
<feature type="signal peptide" evidence="2">
    <location>
        <begin position="1"/>
        <end position="22"/>
    </location>
</feature>
<dbReference type="GO" id="GO:0016491">
    <property type="term" value="F:oxidoreductase activity"/>
    <property type="evidence" value="ECO:0007669"/>
    <property type="project" value="TreeGrafter"/>
</dbReference>
<dbReference type="Gene3D" id="3.30.560.10">
    <property type="entry name" value="Glucose Oxidase, domain 3"/>
    <property type="match status" value="1"/>
</dbReference>
<comment type="similarity">
    <text evidence="1">Belongs to the GMC oxidoreductase family.</text>
</comment>
<accession>A0A8S4DQS2</accession>
<comment type="caution">
    <text evidence="3">The sequence shown here is derived from an EMBL/GenBank/DDBJ whole genome shotgun (WGS) entry which is preliminary data.</text>
</comment>
<sequence>MRDFFACCLVLLLFRRLDGALGFTEDGSVSVDETRYAVPVACGGAYCEGARRRRQARVKSRLLDAMLQTPMLRVGPDDRGKDIFTLFSDEYDIPEPFKGPLVEYDFIIVGAGSAGSVLASRLSKTRQASVLLLEAGVGETPFTDAPVMAPLFQQTDYVWPYLMEPQPGVCMGKGF</sequence>
<dbReference type="EMBL" id="CAJHNJ030000008">
    <property type="protein sequence ID" value="CAG9104685.1"/>
    <property type="molecule type" value="Genomic_DNA"/>
</dbReference>
<feature type="chain" id="PRO_5035883502" evidence="2">
    <location>
        <begin position="23"/>
        <end position="175"/>
    </location>
</feature>
<dbReference type="InterPro" id="IPR036188">
    <property type="entry name" value="FAD/NAD-bd_sf"/>
</dbReference>
<reference evidence="3" key="1">
    <citation type="submission" date="2020-11" db="EMBL/GenBank/DDBJ databases">
        <authorList>
            <person name="Whiteford S."/>
        </authorList>
    </citation>
    <scope>NUCLEOTIDE SEQUENCE</scope>
</reference>
<organism evidence="3 4">
    <name type="scientific">Plutella xylostella</name>
    <name type="common">Diamondback moth</name>
    <name type="synonym">Plutella maculipennis</name>
    <dbReference type="NCBI Taxonomy" id="51655"/>
    <lineage>
        <taxon>Eukaryota</taxon>
        <taxon>Metazoa</taxon>
        <taxon>Ecdysozoa</taxon>
        <taxon>Arthropoda</taxon>
        <taxon>Hexapoda</taxon>
        <taxon>Insecta</taxon>
        <taxon>Pterygota</taxon>
        <taxon>Neoptera</taxon>
        <taxon>Endopterygota</taxon>
        <taxon>Lepidoptera</taxon>
        <taxon>Glossata</taxon>
        <taxon>Ditrysia</taxon>
        <taxon>Yponomeutoidea</taxon>
        <taxon>Plutellidae</taxon>
        <taxon>Plutella</taxon>
    </lineage>
</organism>
<keyword evidence="4" id="KW-1185">Reference proteome</keyword>
<evidence type="ECO:0000256" key="2">
    <source>
        <dbReference type="SAM" id="SignalP"/>
    </source>
</evidence>
<evidence type="ECO:0000313" key="3">
    <source>
        <dbReference type="EMBL" id="CAG9104685.1"/>
    </source>
</evidence>
<keyword evidence="2" id="KW-0732">Signal</keyword>
<protein>
    <submittedName>
        <fullName evidence="3">(diamondback moth) hypothetical protein</fullName>
    </submittedName>
</protein>
<dbReference type="AlphaFoldDB" id="A0A8S4DQS2"/>
<dbReference type="PANTHER" id="PTHR11552">
    <property type="entry name" value="GLUCOSE-METHANOL-CHOLINE GMC OXIDOREDUCTASE"/>
    <property type="match status" value="1"/>
</dbReference>
<evidence type="ECO:0000256" key="1">
    <source>
        <dbReference type="ARBA" id="ARBA00010790"/>
    </source>
</evidence>
<proteinExistence type="inferred from homology"/>
<dbReference type="PANTHER" id="PTHR11552:SF208">
    <property type="entry name" value="RE36204P-RELATED"/>
    <property type="match status" value="1"/>
</dbReference>
<dbReference type="SUPFAM" id="SSF51905">
    <property type="entry name" value="FAD/NAD(P)-binding domain"/>
    <property type="match status" value="1"/>
</dbReference>
<evidence type="ECO:0000313" key="4">
    <source>
        <dbReference type="Proteomes" id="UP000653454"/>
    </source>
</evidence>
<dbReference type="Pfam" id="PF13450">
    <property type="entry name" value="NAD_binding_8"/>
    <property type="match status" value="1"/>
</dbReference>